<feature type="compositionally biased region" description="Basic and acidic residues" evidence="1">
    <location>
        <begin position="174"/>
        <end position="183"/>
    </location>
</feature>
<proteinExistence type="predicted"/>
<feature type="compositionally biased region" description="Low complexity" evidence="1">
    <location>
        <begin position="28"/>
        <end position="38"/>
    </location>
</feature>
<dbReference type="EMBL" id="FZOH01000006">
    <property type="protein sequence ID" value="SNS63285.1"/>
    <property type="molecule type" value="Genomic_DNA"/>
</dbReference>
<organism evidence="3 4">
    <name type="scientific">Geodermatophilus saharensis</name>
    <dbReference type="NCBI Taxonomy" id="1137994"/>
    <lineage>
        <taxon>Bacteria</taxon>
        <taxon>Bacillati</taxon>
        <taxon>Actinomycetota</taxon>
        <taxon>Actinomycetes</taxon>
        <taxon>Geodermatophilales</taxon>
        <taxon>Geodermatophilaceae</taxon>
        <taxon>Geodermatophilus</taxon>
    </lineage>
</organism>
<feature type="transmembrane region" description="Helical" evidence="2">
    <location>
        <begin position="78"/>
        <end position="99"/>
    </location>
</feature>
<feature type="region of interest" description="Disordered" evidence="1">
    <location>
        <begin position="163"/>
        <end position="183"/>
    </location>
</feature>
<accession>A0A239G2S6</accession>
<name>A0A239G2S6_9ACTN</name>
<reference evidence="4" key="1">
    <citation type="submission" date="2017-06" db="EMBL/GenBank/DDBJ databases">
        <authorList>
            <person name="Varghese N."/>
            <person name="Submissions S."/>
        </authorList>
    </citation>
    <scope>NUCLEOTIDE SEQUENCE [LARGE SCALE GENOMIC DNA]</scope>
    <source>
        <strain evidence="4">DSM 45423</strain>
    </source>
</reference>
<keyword evidence="2" id="KW-1133">Transmembrane helix</keyword>
<keyword evidence="2" id="KW-0812">Transmembrane</keyword>
<feature type="transmembrane region" description="Helical" evidence="2">
    <location>
        <begin position="106"/>
        <end position="128"/>
    </location>
</feature>
<sequence>MAGCREVLTLRGMPSSPPRRAGTRRSPRAAAAPSARALPPAPVRPLTAPFAAVFGLLVAAEDLYLARLLEEPEPGRTWVGAALAALALVALAGSALVLLGRGRGWLVLTLATVPSVLLLLGVALLFGVLGDGGAVGWALLLLTGPVGCLVLAVRRPIREWTRPRRGIPPPATARPDRGRPRGR</sequence>
<evidence type="ECO:0000313" key="3">
    <source>
        <dbReference type="EMBL" id="SNS63285.1"/>
    </source>
</evidence>
<dbReference type="Proteomes" id="UP000198386">
    <property type="component" value="Unassembled WGS sequence"/>
</dbReference>
<evidence type="ECO:0000313" key="4">
    <source>
        <dbReference type="Proteomes" id="UP000198386"/>
    </source>
</evidence>
<feature type="transmembrane region" description="Helical" evidence="2">
    <location>
        <begin position="134"/>
        <end position="153"/>
    </location>
</feature>
<evidence type="ECO:0000256" key="1">
    <source>
        <dbReference type="SAM" id="MobiDB-lite"/>
    </source>
</evidence>
<protein>
    <submittedName>
        <fullName evidence="3">Uncharacterized protein</fullName>
    </submittedName>
</protein>
<dbReference type="AlphaFoldDB" id="A0A239G2S6"/>
<keyword evidence="2" id="KW-0472">Membrane</keyword>
<evidence type="ECO:0000256" key="2">
    <source>
        <dbReference type="SAM" id="Phobius"/>
    </source>
</evidence>
<gene>
    <name evidence="3" type="ORF">SAMN04488107_3254</name>
</gene>
<keyword evidence="4" id="KW-1185">Reference proteome</keyword>
<feature type="region of interest" description="Disordered" evidence="1">
    <location>
        <begin position="12"/>
        <end position="38"/>
    </location>
</feature>